<keyword evidence="1" id="KW-1133">Transmembrane helix</keyword>
<organism evidence="2 3">
    <name type="scientific">Porphyra umbilicalis</name>
    <name type="common">Purple laver</name>
    <name type="synonym">Red alga</name>
    <dbReference type="NCBI Taxonomy" id="2786"/>
    <lineage>
        <taxon>Eukaryota</taxon>
        <taxon>Rhodophyta</taxon>
        <taxon>Bangiophyceae</taxon>
        <taxon>Bangiales</taxon>
        <taxon>Bangiaceae</taxon>
        <taxon>Porphyra</taxon>
    </lineage>
</organism>
<dbReference type="Proteomes" id="UP000218209">
    <property type="component" value="Unassembled WGS sequence"/>
</dbReference>
<dbReference type="AlphaFoldDB" id="A0A1X6P7F7"/>
<keyword evidence="3" id="KW-1185">Reference proteome</keyword>
<evidence type="ECO:0000313" key="3">
    <source>
        <dbReference type="Proteomes" id="UP000218209"/>
    </source>
</evidence>
<feature type="transmembrane region" description="Helical" evidence="1">
    <location>
        <begin position="12"/>
        <end position="37"/>
    </location>
</feature>
<keyword evidence="1" id="KW-0472">Membrane</keyword>
<sequence>MTWFFDAMNAPFAYIALQLVISISGFSGCCPATALPLNSNRSAVVVRGSSLKAFQVELGRT</sequence>
<dbReference type="EMBL" id="KV918856">
    <property type="protein sequence ID" value="OSX76788.1"/>
    <property type="molecule type" value="Genomic_DNA"/>
</dbReference>
<proteinExistence type="predicted"/>
<reference evidence="2 3" key="1">
    <citation type="submission" date="2017-03" db="EMBL/GenBank/DDBJ databases">
        <title>WGS assembly of Porphyra umbilicalis.</title>
        <authorList>
            <person name="Brawley S.H."/>
            <person name="Blouin N.A."/>
            <person name="Ficko-Blean E."/>
            <person name="Wheeler G.L."/>
            <person name="Lohr M."/>
            <person name="Goodson H.V."/>
            <person name="Jenkins J.W."/>
            <person name="Blaby-Haas C.E."/>
            <person name="Helliwell K.E."/>
            <person name="Chan C."/>
            <person name="Marriage T."/>
            <person name="Bhattacharya D."/>
            <person name="Klein A.S."/>
            <person name="Badis Y."/>
            <person name="Brodie J."/>
            <person name="Cao Y."/>
            <person name="Collen J."/>
            <person name="Dittami S.M."/>
            <person name="Gachon C.M."/>
            <person name="Green B.R."/>
            <person name="Karpowicz S."/>
            <person name="Kim J.W."/>
            <person name="Kudahl U."/>
            <person name="Lin S."/>
            <person name="Michel G."/>
            <person name="Mittag M."/>
            <person name="Olson B.J."/>
            <person name="Pangilinan J."/>
            <person name="Peng Y."/>
            <person name="Qiu H."/>
            <person name="Shu S."/>
            <person name="Singer J.T."/>
            <person name="Smith A.G."/>
            <person name="Sprecher B.N."/>
            <person name="Wagner V."/>
            <person name="Wang W."/>
            <person name="Wang Z.-Y."/>
            <person name="Yan J."/>
            <person name="Yarish C."/>
            <person name="Zoeuner-Riek S."/>
            <person name="Zhuang Y."/>
            <person name="Zou Y."/>
            <person name="Lindquist E.A."/>
            <person name="Grimwood J."/>
            <person name="Barry K."/>
            <person name="Rokhsar D.S."/>
            <person name="Schmutz J."/>
            <person name="Stiller J.W."/>
            <person name="Grossman A.R."/>
            <person name="Prochnik S.E."/>
        </authorList>
    </citation>
    <scope>NUCLEOTIDE SEQUENCE [LARGE SCALE GENOMIC DNA]</scope>
    <source>
        <strain evidence="2">4086291</strain>
    </source>
</reference>
<accession>A0A1X6P7F7</accession>
<evidence type="ECO:0000256" key="1">
    <source>
        <dbReference type="SAM" id="Phobius"/>
    </source>
</evidence>
<keyword evidence="1" id="KW-0812">Transmembrane</keyword>
<evidence type="ECO:0000313" key="2">
    <source>
        <dbReference type="EMBL" id="OSX76788.1"/>
    </source>
</evidence>
<protein>
    <submittedName>
        <fullName evidence="2">Uncharacterized protein</fullName>
    </submittedName>
</protein>
<gene>
    <name evidence="2" type="ORF">BU14_0176s0030</name>
</gene>
<name>A0A1X6P7F7_PORUM</name>